<feature type="transmembrane region" description="Helical" evidence="6">
    <location>
        <begin position="105"/>
        <end position="123"/>
    </location>
</feature>
<feature type="transmembrane region" description="Helical" evidence="6">
    <location>
        <begin position="401"/>
        <end position="421"/>
    </location>
</feature>
<reference evidence="8 9" key="1">
    <citation type="submission" date="2020-03" db="EMBL/GenBank/DDBJ databases">
        <authorList>
            <person name="Lai Q."/>
        </authorList>
    </citation>
    <scope>NUCLEOTIDE SEQUENCE [LARGE SCALE GENOMIC DNA]</scope>
    <source>
        <strain evidence="8 9">CCUG 25036</strain>
    </source>
</reference>
<evidence type="ECO:0000256" key="3">
    <source>
        <dbReference type="ARBA" id="ARBA00022692"/>
    </source>
</evidence>
<dbReference type="GO" id="GO:0016020">
    <property type="term" value="C:membrane"/>
    <property type="evidence" value="ECO:0007669"/>
    <property type="project" value="UniProtKB-SubCell"/>
</dbReference>
<feature type="domain" description="Major facilitator superfamily (MFS) profile" evidence="7">
    <location>
        <begin position="18"/>
        <end position="457"/>
    </location>
</feature>
<dbReference type="GO" id="GO:0022857">
    <property type="term" value="F:transmembrane transporter activity"/>
    <property type="evidence" value="ECO:0007669"/>
    <property type="project" value="InterPro"/>
</dbReference>
<dbReference type="InterPro" id="IPR036259">
    <property type="entry name" value="MFS_trans_sf"/>
</dbReference>
<organism evidence="8 9">
    <name type="scientific">Luteibacter anthropi</name>
    <dbReference type="NCBI Taxonomy" id="564369"/>
    <lineage>
        <taxon>Bacteria</taxon>
        <taxon>Pseudomonadati</taxon>
        <taxon>Pseudomonadota</taxon>
        <taxon>Gammaproteobacteria</taxon>
        <taxon>Lysobacterales</taxon>
        <taxon>Rhodanobacteraceae</taxon>
        <taxon>Luteibacter</taxon>
    </lineage>
</organism>
<keyword evidence="5 6" id="KW-0472">Membrane</keyword>
<keyword evidence="9" id="KW-1185">Reference proteome</keyword>
<evidence type="ECO:0000256" key="2">
    <source>
        <dbReference type="ARBA" id="ARBA00022448"/>
    </source>
</evidence>
<feature type="transmembrane region" description="Helical" evidence="6">
    <location>
        <begin position="214"/>
        <end position="232"/>
    </location>
</feature>
<dbReference type="PANTHER" id="PTHR42718">
    <property type="entry name" value="MAJOR FACILITATOR SUPERFAMILY MULTIDRUG TRANSPORTER MFSC"/>
    <property type="match status" value="1"/>
</dbReference>
<accession>A0A7X5ZJY9</accession>
<evidence type="ECO:0000259" key="7">
    <source>
        <dbReference type="PROSITE" id="PS50850"/>
    </source>
</evidence>
<feature type="transmembrane region" description="Helical" evidence="6">
    <location>
        <begin position="433"/>
        <end position="451"/>
    </location>
</feature>
<dbReference type="AlphaFoldDB" id="A0A7X5ZJY9"/>
<dbReference type="Proteomes" id="UP000490980">
    <property type="component" value="Unassembled WGS sequence"/>
</dbReference>
<protein>
    <submittedName>
        <fullName evidence="8">MFS transporter</fullName>
    </submittedName>
</protein>
<keyword evidence="3 6" id="KW-0812">Transmembrane</keyword>
<gene>
    <name evidence="8" type="ORF">HBF25_17185</name>
</gene>
<dbReference type="InterPro" id="IPR011701">
    <property type="entry name" value="MFS"/>
</dbReference>
<dbReference type="SUPFAM" id="SSF103473">
    <property type="entry name" value="MFS general substrate transporter"/>
    <property type="match status" value="1"/>
</dbReference>
<keyword evidence="2" id="KW-0813">Transport</keyword>
<feature type="transmembrane region" description="Helical" evidence="6">
    <location>
        <begin position="339"/>
        <end position="359"/>
    </location>
</feature>
<feature type="transmembrane region" description="Helical" evidence="6">
    <location>
        <begin position="173"/>
        <end position="194"/>
    </location>
</feature>
<evidence type="ECO:0000313" key="9">
    <source>
        <dbReference type="Proteomes" id="UP000490980"/>
    </source>
</evidence>
<name>A0A7X5ZJY9_9GAMM</name>
<sequence length="475" mass="49574">MNRSRAVAGPGKPFGPRFVLPLALGSSLNPINSTTIATALVPISQDFHASVAQTGWLIAGLYLTSAVAQPTMGRLADLLGARRVYIVSLLLVALAGVAGRWAPSLGWLVVVRVMLGIGTSGAYPSAMRLFRERAEQSGSAPPRIAMGVLSFTGIATSAVGPVLGGVLTGAFGWHAIFTVNIPLALFTLVMVLAWVPVDPPRHLPRGALVRELDLIGIGLFAGMLLALMTFLMDLEHPRWAMLPVAAALCVLLVVHSLRRPEPFLDLRMLAKHLPLTVTYLRAMAVFTTVYCVFYGFAQWLESAAGYSAATAGLATLPLSIVGGVASILGARTRGLRGPFLLAFAASILGCICLLCLTSASPLWLIAAAVAFFGVPQGLASTSTQAAVYLQAPADQLGMASGLQRTASYIGAILATSVLGVAYGHHATDGGMHILAYVIGGISLVLLVATVFDRTLPRAVPSSSSPNHSRDASHAA</sequence>
<feature type="transmembrane region" description="Helical" evidence="6">
    <location>
        <begin position="144"/>
        <end position="167"/>
    </location>
</feature>
<dbReference type="InterPro" id="IPR020846">
    <property type="entry name" value="MFS_dom"/>
</dbReference>
<proteinExistence type="predicted"/>
<dbReference type="PANTHER" id="PTHR42718:SF9">
    <property type="entry name" value="MAJOR FACILITATOR SUPERFAMILY MULTIDRUG TRANSPORTER MFSC"/>
    <property type="match status" value="1"/>
</dbReference>
<evidence type="ECO:0000256" key="4">
    <source>
        <dbReference type="ARBA" id="ARBA00022989"/>
    </source>
</evidence>
<feature type="transmembrane region" description="Helical" evidence="6">
    <location>
        <begin position="238"/>
        <end position="257"/>
    </location>
</feature>
<evidence type="ECO:0000313" key="8">
    <source>
        <dbReference type="EMBL" id="NII08120.1"/>
    </source>
</evidence>
<evidence type="ECO:0000256" key="6">
    <source>
        <dbReference type="SAM" id="Phobius"/>
    </source>
</evidence>
<feature type="transmembrane region" description="Helical" evidence="6">
    <location>
        <begin position="303"/>
        <end position="327"/>
    </location>
</feature>
<dbReference type="Gene3D" id="1.20.1720.10">
    <property type="entry name" value="Multidrug resistance protein D"/>
    <property type="match status" value="1"/>
</dbReference>
<dbReference type="RefSeq" id="WP_166950556.1">
    <property type="nucleotide sequence ID" value="NZ_JAARLZ010000010.1"/>
</dbReference>
<comment type="subcellular location">
    <subcellularLocation>
        <location evidence="1">Membrane</location>
        <topology evidence="1">Multi-pass membrane protein</topology>
    </subcellularLocation>
</comment>
<comment type="caution">
    <text evidence="8">The sequence shown here is derived from an EMBL/GenBank/DDBJ whole genome shotgun (WGS) entry which is preliminary data.</text>
</comment>
<feature type="transmembrane region" description="Helical" evidence="6">
    <location>
        <begin position="80"/>
        <end position="99"/>
    </location>
</feature>
<evidence type="ECO:0000256" key="5">
    <source>
        <dbReference type="ARBA" id="ARBA00023136"/>
    </source>
</evidence>
<evidence type="ECO:0000256" key="1">
    <source>
        <dbReference type="ARBA" id="ARBA00004141"/>
    </source>
</evidence>
<feature type="transmembrane region" description="Helical" evidence="6">
    <location>
        <begin position="278"/>
        <end position="297"/>
    </location>
</feature>
<keyword evidence="4 6" id="KW-1133">Transmembrane helix</keyword>
<dbReference type="Pfam" id="PF07690">
    <property type="entry name" value="MFS_1"/>
    <property type="match status" value="1"/>
</dbReference>
<dbReference type="PROSITE" id="PS50850">
    <property type="entry name" value="MFS"/>
    <property type="match status" value="1"/>
</dbReference>
<dbReference type="Gene3D" id="1.20.1250.20">
    <property type="entry name" value="MFS general substrate transporter like domains"/>
    <property type="match status" value="1"/>
</dbReference>
<dbReference type="EMBL" id="JAARLZ010000010">
    <property type="protein sequence ID" value="NII08120.1"/>
    <property type="molecule type" value="Genomic_DNA"/>
</dbReference>